<dbReference type="Proteomes" id="UP000008810">
    <property type="component" value="Chromosome 2"/>
</dbReference>
<dbReference type="EMBL" id="CM000881">
    <property type="protein sequence ID" value="KQK10758.1"/>
    <property type="molecule type" value="Genomic_DNA"/>
</dbReference>
<dbReference type="FunCoup" id="I1HTQ4">
    <property type="interactions" value="1"/>
</dbReference>
<evidence type="ECO:0000256" key="10">
    <source>
        <dbReference type="SAM" id="Phobius"/>
    </source>
</evidence>
<feature type="transmembrane region" description="Helical" evidence="10">
    <location>
        <begin position="39"/>
        <end position="61"/>
    </location>
</feature>
<dbReference type="Gene3D" id="3.30.40.10">
    <property type="entry name" value="Zinc/RING finger domain, C3HC4 (zinc finger)"/>
    <property type="match status" value="1"/>
</dbReference>
<evidence type="ECO:0000256" key="5">
    <source>
        <dbReference type="ARBA" id="ARBA00022833"/>
    </source>
</evidence>
<dbReference type="GO" id="GO:0016020">
    <property type="term" value="C:membrane"/>
    <property type="evidence" value="ECO:0007669"/>
    <property type="project" value="UniProtKB-SubCell"/>
</dbReference>
<keyword evidence="14" id="KW-1185">Reference proteome</keyword>
<comment type="subcellular location">
    <subcellularLocation>
        <location evidence="1">Membrane</location>
        <topology evidence="1">Single-pass membrane protein</topology>
    </subcellularLocation>
</comment>
<evidence type="ECO:0000256" key="3">
    <source>
        <dbReference type="ARBA" id="ARBA00022692"/>
    </source>
</evidence>
<dbReference type="InterPro" id="IPR013083">
    <property type="entry name" value="Znf_RING/FYVE/PHD"/>
</dbReference>
<evidence type="ECO:0000313" key="12">
    <source>
        <dbReference type="EMBL" id="KQK10758.1"/>
    </source>
</evidence>
<dbReference type="AlphaFoldDB" id="I1HTQ4"/>
<dbReference type="eggNOG" id="KOG0800">
    <property type="taxonomic scope" value="Eukaryota"/>
</dbReference>
<dbReference type="HOGENOM" id="CLU_013137_9_0_1"/>
<dbReference type="SMART" id="SM00184">
    <property type="entry name" value="RING"/>
    <property type="match status" value="1"/>
</dbReference>
<dbReference type="PANTHER" id="PTHR46905:SF7">
    <property type="entry name" value="RING-H2 FINGER PROTEIN ATL78"/>
    <property type="match status" value="1"/>
</dbReference>
<dbReference type="GO" id="GO:0008270">
    <property type="term" value="F:zinc ion binding"/>
    <property type="evidence" value="ECO:0007669"/>
    <property type="project" value="UniProtKB-KW"/>
</dbReference>
<evidence type="ECO:0000256" key="8">
    <source>
        <dbReference type="ARBA" id="ARBA00024209"/>
    </source>
</evidence>
<dbReference type="RefSeq" id="XP_003567306.1">
    <property type="nucleotide sequence ID" value="XM_003567258.4"/>
</dbReference>
<evidence type="ECO:0000313" key="14">
    <source>
        <dbReference type="Proteomes" id="UP000008810"/>
    </source>
</evidence>
<keyword evidence="9" id="KW-0863">Zinc-finger</keyword>
<evidence type="ECO:0000259" key="11">
    <source>
        <dbReference type="PROSITE" id="PS50089"/>
    </source>
</evidence>
<dbReference type="CDD" id="cd16461">
    <property type="entry name" value="RING-H2_EL5-like"/>
    <property type="match status" value="1"/>
</dbReference>
<feature type="domain" description="RING-type" evidence="11">
    <location>
        <begin position="125"/>
        <end position="167"/>
    </location>
</feature>
<keyword evidence="7 10" id="KW-0472">Membrane</keyword>
<evidence type="ECO:0000256" key="6">
    <source>
        <dbReference type="ARBA" id="ARBA00022989"/>
    </source>
</evidence>
<keyword evidence="5" id="KW-0862">Zinc</keyword>
<organism evidence="13">
    <name type="scientific">Brachypodium distachyon</name>
    <name type="common">Purple false brome</name>
    <name type="synonym">Trachynia distachya</name>
    <dbReference type="NCBI Taxonomy" id="15368"/>
    <lineage>
        <taxon>Eukaryota</taxon>
        <taxon>Viridiplantae</taxon>
        <taxon>Streptophyta</taxon>
        <taxon>Embryophyta</taxon>
        <taxon>Tracheophyta</taxon>
        <taxon>Spermatophyta</taxon>
        <taxon>Magnoliopsida</taxon>
        <taxon>Liliopsida</taxon>
        <taxon>Poales</taxon>
        <taxon>Poaceae</taxon>
        <taxon>BOP clade</taxon>
        <taxon>Pooideae</taxon>
        <taxon>Stipodae</taxon>
        <taxon>Brachypodieae</taxon>
        <taxon>Brachypodium</taxon>
    </lineage>
</organism>
<dbReference type="Gramene" id="KQK10758">
    <property type="protein sequence ID" value="KQK10758"/>
    <property type="gene ID" value="BRADI_2g55990v3"/>
</dbReference>
<keyword evidence="6 10" id="KW-1133">Transmembrane helix</keyword>
<dbReference type="EnsemblPlants" id="KQK10758">
    <property type="protein sequence ID" value="KQK10758"/>
    <property type="gene ID" value="BRADI_2g55990v3"/>
</dbReference>
<reference evidence="12" key="2">
    <citation type="submission" date="2017-06" db="EMBL/GenBank/DDBJ databases">
        <title>WGS assembly of Brachypodium distachyon.</title>
        <authorList>
            <consortium name="The International Brachypodium Initiative"/>
            <person name="Lucas S."/>
            <person name="Harmon-Smith M."/>
            <person name="Lail K."/>
            <person name="Tice H."/>
            <person name="Grimwood J."/>
            <person name="Bruce D."/>
            <person name="Barry K."/>
            <person name="Shu S."/>
            <person name="Lindquist E."/>
            <person name="Wang M."/>
            <person name="Pitluck S."/>
            <person name="Vogel J.P."/>
            <person name="Garvin D.F."/>
            <person name="Mockler T.C."/>
            <person name="Schmutz J."/>
            <person name="Rokhsar D."/>
            <person name="Bevan M.W."/>
        </authorList>
    </citation>
    <scope>NUCLEOTIDE SEQUENCE</scope>
    <source>
        <strain evidence="12">Bd21</strain>
    </source>
</reference>
<dbReference type="InterPro" id="IPR044602">
    <property type="entry name" value="ATL10/ATL72-79-like"/>
</dbReference>
<name>I1HTQ4_BRADI</name>
<dbReference type="SUPFAM" id="SSF57850">
    <property type="entry name" value="RING/U-box"/>
    <property type="match status" value="1"/>
</dbReference>
<reference evidence="13" key="3">
    <citation type="submission" date="2018-08" db="UniProtKB">
        <authorList>
            <consortium name="EnsemblPlants"/>
        </authorList>
    </citation>
    <scope>IDENTIFICATION</scope>
    <source>
        <strain evidence="13">cv. Bd21</strain>
    </source>
</reference>
<dbReference type="InterPro" id="IPR001841">
    <property type="entry name" value="Znf_RING"/>
</dbReference>
<keyword evidence="2" id="KW-0808">Transferase</keyword>
<evidence type="ECO:0000256" key="9">
    <source>
        <dbReference type="PROSITE-ProRule" id="PRU00175"/>
    </source>
</evidence>
<dbReference type="GO" id="GO:0061630">
    <property type="term" value="F:ubiquitin protein ligase activity"/>
    <property type="evidence" value="ECO:0000318"/>
    <property type="project" value="GO_Central"/>
</dbReference>
<proteinExistence type="inferred from homology"/>
<dbReference type="GeneID" id="100839085"/>
<evidence type="ECO:0000256" key="2">
    <source>
        <dbReference type="ARBA" id="ARBA00022679"/>
    </source>
</evidence>
<dbReference type="OrthoDB" id="8062037at2759"/>
<evidence type="ECO:0000256" key="4">
    <source>
        <dbReference type="ARBA" id="ARBA00022723"/>
    </source>
</evidence>
<evidence type="ECO:0000256" key="7">
    <source>
        <dbReference type="ARBA" id="ARBA00023136"/>
    </source>
</evidence>
<comment type="similarity">
    <text evidence="8">Belongs to the RING-type zinc finger family. ATL subfamily.</text>
</comment>
<accession>I1HTQ4</accession>
<dbReference type="PROSITE" id="PS50089">
    <property type="entry name" value="ZF_RING_2"/>
    <property type="match status" value="1"/>
</dbReference>
<keyword evidence="3 10" id="KW-0812">Transmembrane</keyword>
<reference evidence="12 13" key="1">
    <citation type="journal article" date="2010" name="Nature">
        <title>Genome sequencing and analysis of the model grass Brachypodium distachyon.</title>
        <authorList>
            <consortium name="International Brachypodium Initiative"/>
        </authorList>
    </citation>
    <scope>NUCLEOTIDE SEQUENCE [LARGE SCALE GENOMIC DNA]</scope>
    <source>
        <strain evidence="12 13">Bd21</strain>
    </source>
</reference>
<dbReference type="KEGG" id="bdi:100839085"/>
<gene>
    <name evidence="13" type="primary">LOC100839085</name>
    <name evidence="12" type="ORF">BRADI_2g55990v3</name>
</gene>
<evidence type="ECO:0000256" key="1">
    <source>
        <dbReference type="ARBA" id="ARBA00004167"/>
    </source>
</evidence>
<dbReference type="OMA" id="TCRREPF"/>
<dbReference type="PANTHER" id="PTHR46905">
    <property type="entry name" value="RING-H2 FINGER PROTEIN ATL78"/>
    <property type="match status" value="1"/>
</dbReference>
<dbReference type="Pfam" id="PF13639">
    <property type="entry name" value="zf-RING_2"/>
    <property type="match status" value="1"/>
</dbReference>
<dbReference type="GO" id="GO:0016567">
    <property type="term" value="P:protein ubiquitination"/>
    <property type="evidence" value="ECO:0007669"/>
    <property type="project" value="InterPro"/>
</dbReference>
<sequence length="200" mass="21041">MERMHARRLLSAAVASTGEQVATAPTPRSASAFSSLDATVITILSLLLCALVVALLLHALVRCAFRVTRRACYGQDEEPPGVVETAAPRARKKGGKGGAGAAIRALPTMAYSAETELAVCGSTECTICLAEFAPGERVRVLPGCSHGFHARCIDRWLSARPTCPTCRRQPFAKPAVPTPAEEPAPVQLLVNVDAGRPGTI</sequence>
<keyword evidence="4" id="KW-0479">Metal-binding</keyword>
<evidence type="ECO:0000313" key="13">
    <source>
        <dbReference type="EnsemblPlants" id="KQK10758"/>
    </source>
</evidence>
<protein>
    <recommendedName>
        <fullName evidence="11">RING-type domain-containing protein</fullName>
    </recommendedName>
</protein>